<accession>A0ABU1VQK9</accession>
<comment type="caution">
    <text evidence="3">The sequence shown here is derived from an EMBL/GenBank/DDBJ whole genome shotgun (WGS) entry which is preliminary data.</text>
</comment>
<dbReference type="EMBL" id="JAVDVW010000002">
    <property type="protein sequence ID" value="MDR7099774.1"/>
    <property type="molecule type" value="Genomic_DNA"/>
</dbReference>
<protein>
    <submittedName>
        <fullName evidence="3">PSer/pThr/pTyr-binding forkhead associated (FHA) protein</fullName>
    </submittedName>
</protein>
<dbReference type="InterPro" id="IPR032030">
    <property type="entry name" value="YscD_cytoplasmic_dom"/>
</dbReference>
<name>A0ABU1VQK9_9GAMM</name>
<feature type="transmembrane region" description="Helical" evidence="1">
    <location>
        <begin position="244"/>
        <end position="265"/>
    </location>
</feature>
<dbReference type="InterPro" id="IPR008984">
    <property type="entry name" value="SMAD_FHA_dom_sf"/>
</dbReference>
<dbReference type="SMART" id="SM00240">
    <property type="entry name" value="FHA"/>
    <property type="match status" value="2"/>
</dbReference>
<evidence type="ECO:0000256" key="1">
    <source>
        <dbReference type="SAM" id="Phobius"/>
    </source>
</evidence>
<evidence type="ECO:0000259" key="2">
    <source>
        <dbReference type="PROSITE" id="PS50006"/>
    </source>
</evidence>
<dbReference type="Gene3D" id="2.60.200.20">
    <property type="match status" value="2"/>
</dbReference>
<keyword evidence="1" id="KW-1133">Transmembrane helix</keyword>
<keyword evidence="4" id="KW-1185">Reference proteome</keyword>
<dbReference type="PANTHER" id="PTHR23308">
    <property type="entry name" value="NUCLEAR INHIBITOR OF PROTEIN PHOSPHATASE-1"/>
    <property type="match status" value="1"/>
</dbReference>
<gene>
    <name evidence="3" type="ORF">J2X04_002155</name>
</gene>
<dbReference type="InterPro" id="IPR050923">
    <property type="entry name" value="Cell_Proc_Reg/RNA_Proc"/>
</dbReference>
<dbReference type="Pfam" id="PF16697">
    <property type="entry name" value="Yop-YscD_cpl"/>
    <property type="match status" value="1"/>
</dbReference>
<dbReference type="Proteomes" id="UP001267878">
    <property type="component" value="Unassembled WGS sequence"/>
</dbReference>
<dbReference type="RefSeq" id="WP_310054182.1">
    <property type="nucleotide sequence ID" value="NZ_JAVDVW010000002.1"/>
</dbReference>
<keyword evidence="1" id="KW-0812">Transmembrane</keyword>
<dbReference type="PROSITE" id="PS50006">
    <property type="entry name" value="FHA_DOMAIN"/>
    <property type="match status" value="1"/>
</dbReference>
<organism evidence="3 4">
    <name type="scientific">Agrilutibacter niabensis</name>
    <dbReference type="NCBI Taxonomy" id="380628"/>
    <lineage>
        <taxon>Bacteria</taxon>
        <taxon>Pseudomonadati</taxon>
        <taxon>Pseudomonadota</taxon>
        <taxon>Gammaproteobacteria</taxon>
        <taxon>Lysobacterales</taxon>
        <taxon>Lysobacteraceae</taxon>
        <taxon>Agrilutibacter</taxon>
    </lineage>
</organism>
<dbReference type="SUPFAM" id="SSF49879">
    <property type="entry name" value="SMAD/FHA domain"/>
    <property type="match status" value="2"/>
</dbReference>
<sequence>MSMKLVFPGGEHPHVMLDQGVSRIGSDPQANIVLDQPGVRPQHCQLHVSDAGVMLEVPHGTTVAVNGRRVDGLIALRAGDSVTFDHVLARLAVIDTITPASAAGHPGPQRAANDDPGATTVRQVMPMYVLRGLSGGAFGRSYPLHGPITVGRSPECDVHLDGTGLSRLHARLVPCDDGVLIEDLNSTNGSFVNDHRVHRHKAHVGDEIDFDKVRFRLAGSAASPTDTARAAPALAPRRRGGGDWLVPTTVVALLVALVLLGAGYFL</sequence>
<evidence type="ECO:0000313" key="3">
    <source>
        <dbReference type="EMBL" id="MDR7099774.1"/>
    </source>
</evidence>
<reference evidence="3 4" key="1">
    <citation type="submission" date="2023-07" db="EMBL/GenBank/DDBJ databases">
        <title>Sorghum-associated microbial communities from plants grown in Nebraska, USA.</title>
        <authorList>
            <person name="Schachtman D."/>
        </authorList>
    </citation>
    <scope>NUCLEOTIDE SEQUENCE [LARGE SCALE GENOMIC DNA]</scope>
    <source>
        <strain evidence="3 4">BE187</strain>
    </source>
</reference>
<dbReference type="InterPro" id="IPR000253">
    <property type="entry name" value="FHA_dom"/>
</dbReference>
<dbReference type="CDD" id="cd00060">
    <property type="entry name" value="FHA"/>
    <property type="match status" value="2"/>
</dbReference>
<evidence type="ECO:0000313" key="4">
    <source>
        <dbReference type="Proteomes" id="UP001267878"/>
    </source>
</evidence>
<proteinExistence type="predicted"/>
<feature type="domain" description="FHA" evidence="2">
    <location>
        <begin position="148"/>
        <end position="197"/>
    </location>
</feature>
<dbReference type="Pfam" id="PF00498">
    <property type="entry name" value="FHA"/>
    <property type="match status" value="1"/>
</dbReference>
<keyword evidence="1" id="KW-0472">Membrane</keyword>